<reference evidence="1 2" key="1">
    <citation type="journal article" date="2014" name="Mol. Plant Microbe Interact.">
        <title>The complete genome sequence of Candidatus Liberibacter americanus, associated with citrus Huanglongbing.</title>
        <authorList>
            <person name="Wulff N.A."/>
            <person name="Zhang S."/>
            <person name="Setubal J.C."/>
            <person name="Almeida N.F."/>
            <person name="Martins E.C."/>
            <person name="Harakava R."/>
            <person name="Kumar D."/>
            <person name="Rangel L.T."/>
            <person name="Foissac X."/>
            <person name="Bove J."/>
            <person name="Gabriel D.W."/>
        </authorList>
    </citation>
    <scope>NUCLEOTIDE SEQUENCE [LARGE SCALE GENOMIC DNA]</scope>
    <source>
        <strain evidence="1 2">Sao Paulo</strain>
    </source>
</reference>
<name>U6B8N3_9HYPH</name>
<dbReference type="HOGENOM" id="CLU_2192218_0_0_5"/>
<protein>
    <submittedName>
        <fullName evidence="1">Uncharacterized protein</fullName>
    </submittedName>
</protein>
<dbReference type="EMBL" id="CP006604">
    <property type="protein sequence ID" value="AHA28102.1"/>
    <property type="molecule type" value="Genomic_DNA"/>
</dbReference>
<evidence type="ECO:0000313" key="2">
    <source>
        <dbReference type="Proteomes" id="UP000017862"/>
    </source>
</evidence>
<dbReference type="AlphaFoldDB" id="U6B8N3"/>
<dbReference type="PATRIC" id="fig|1261131.3.peg.722"/>
<accession>U6B8N3</accession>
<dbReference type="STRING" id="1261131.lam_759"/>
<dbReference type="KEGG" id="lar:lam_759"/>
<evidence type="ECO:0000313" key="1">
    <source>
        <dbReference type="EMBL" id="AHA28102.1"/>
    </source>
</evidence>
<organism evidence="1 2">
    <name type="scientific">Candidatus Liberibacter americanus str. Sao Paulo</name>
    <dbReference type="NCBI Taxonomy" id="1261131"/>
    <lineage>
        <taxon>Bacteria</taxon>
        <taxon>Pseudomonadati</taxon>
        <taxon>Pseudomonadota</taxon>
        <taxon>Alphaproteobacteria</taxon>
        <taxon>Hyphomicrobiales</taxon>
        <taxon>Rhizobiaceae</taxon>
        <taxon>Liberibacter</taxon>
    </lineage>
</organism>
<keyword evidence="2" id="KW-1185">Reference proteome</keyword>
<gene>
    <name evidence="1" type="ORF">lam_759</name>
</gene>
<dbReference type="RefSeq" id="WP_007557319.1">
    <property type="nucleotide sequence ID" value="NC_022793.1"/>
</dbReference>
<dbReference type="Proteomes" id="UP000017862">
    <property type="component" value="Chromosome"/>
</dbReference>
<proteinExistence type="predicted"/>
<sequence>MARLNRLQRAALEDYDIELAQGDLHRFADGVHWPSEVLDEHKREERIRREYYKFVRRAFFNQAGFISKLSPRIYLHSELVRRLRRKGYRPDLMIKAFVFCSRKLKETV</sequence>